<evidence type="ECO:0000313" key="3">
    <source>
        <dbReference type="EMBL" id="NMM39683.1"/>
    </source>
</evidence>
<reference evidence="3" key="1">
    <citation type="submission" date="2020-04" db="EMBL/GenBank/DDBJ databases">
        <title>Genome Sequencing for Pseudoaltermonas arctica.</title>
        <authorList>
            <person name="Elkins N.S."/>
        </authorList>
    </citation>
    <scope>NUCLEOTIDE SEQUENCE [LARGE SCALE GENOMIC DNA]</scope>
    <source>
        <strain evidence="3">NEC-BIFX-2020_0012</strain>
    </source>
</reference>
<dbReference type="RefSeq" id="WP_169018478.1">
    <property type="nucleotide sequence ID" value="NZ_JABBMT010000002.1"/>
</dbReference>
<dbReference type="AlphaFoldDB" id="A0A7Y0HAU5"/>
<keyword evidence="2" id="KW-0812">Transmembrane</keyword>
<gene>
    <name evidence="3" type="ORF">HHO47_02225</name>
</gene>
<name>A0A7Y0HAU5_9GAMM</name>
<organism evidence="3 4">
    <name type="scientific">Pseudoalteromonas arctica</name>
    <dbReference type="NCBI Taxonomy" id="394751"/>
    <lineage>
        <taxon>Bacteria</taxon>
        <taxon>Pseudomonadati</taxon>
        <taxon>Pseudomonadota</taxon>
        <taxon>Gammaproteobacteria</taxon>
        <taxon>Alteromonadales</taxon>
        <taxon>Pseudoalteromonadaceae</taxon>
        <taxon>Pseudoalteromonas</taxon>
    </lineage>
</organism>
<comment type="caution">
    <text evidence="3">The sequence shown here is derived from an EMBL/GenBank/DDBJ whole genome shotgun (WGS) entry which is preliminary data.</text>
</comment>
<dbReference type="Proteomes" id="UP000570493">
    <property type="component" value="Unassembled WGS sequence"/>
</dbReference>
<sequence length="219" mass="25492">MTISVDGNELFDNIEQFKKVFLPLHQLGTQASEQVIKSENDKSSHQTFIKKQIDALEHRIKFIEEIFNSKNFKITDDLFEHIDEDGDEGQEVLLLRSNLKVINELLKKVTPLQSLNNTIALDPDVNDALQQDLSALKERCDAAQEQINKLKSQEITFYSRYHQLMEDERIRKKEEQKLLQELAEEKTAKALRRKGIIKRLLLTSIFVLVVAGYLYKNMF</sequence>
<evidence type="ECO:0000256" key="1">
    <source>
        <dbReference type="SAM" id="Coils"/>
    </source>
</evidence>
<feature type="coiled-coil region" evidence="1">
    <location>
        <begin position="126"/>
        <end position="185"/>
    </location>
</feature>
<feature type="transmembrane region" description="Helical" evidence="2">
    <location>
        <begin position="196"/>
        <end position="215"/>
    </location>
</feature>
<keyword evidence="2" id="KW-0472">Membrane</keyword>
<keyword evidence="1" id="KW-0175">Coiled coil</keyword>
<dbReference type="EMBL" id="JABBMT010000002">
    <property type="protein sequence ID" value="NMM39683.1"/>
    <property type="molecule type" value="Genomic_DNA"/>
</dbReference>
<accession>A0A7Y0HAU5</accession>
<evidence type="ECO:0000256" key="2">
    <source>
        <dbReference type="SAM" id="Phobius"/>
    </source>
</evidence>
<protein>
    <submittedName>
        <fullName evidence="3">Uncharacterized protein</fullName>
    </submittedName>
</protein>
<evidence type="ECO:0000313" key="4">
    <source>
        <dbReference type="Proteomes" id="UP000570493"/>
    </source>
</evidence>
<proteinExistence type="predicted"/>
<keyword evidence="4" id="KW-1185">Reference proteome</keyword>
<keyword evidence="2" id="KW-1133">Transmembrane helix</keyword>